<dbReference type="EMBL" id="BMAT01001392">
    <property type="protein sequence ID" value="GFR84585.1"/>
    <property type="molecule type" value="Genomic_DNA"/>
</dbReference>
<dbReference type="Proteomes" id="UP000762676">
    <property type="component" value="Unassembled WGS sequence"/>
</dbReference>
<gene>
    <name evidence="1" type="ORF">ElyMa_000675500</name>
</gene>
<dbReference type="AlphaFoldDB" id="A0AAV4GHQ8"/>
<name>A0AAV4GHQ8_9GAST</name>
<protein>
    <submittedName>
        <fullName evidence="1">Uncharacterized protein</fullName>
    </submittedName>
</protein>
<comment type="caution">
    <text evidence="1">The sequence shown here is derived from an EMBL/GenBank/DDBJ whole genome shotgun (WGS) entry which is preliminary data.</text>
</comment>
<sequence>MSEYTPLTLGLGKKQKRSDSFGSLSLKKVCFLCERERTTHSKKRDRNLILVSTIDRQRSIHEKAKQLQDVSVLTKIQGFGSECIDMVANHFRYHRSCKADLLKRKAQTPCLSSAASSATMSREESVLESIFKEVGEVVIANRGTLVMSNLYQKYQECLQETTDGEVTPITIKIFKSKIAGHFGSNIEILSQNGKSDMVTSSRVSLQELWLQNEQMKADVDDSLVHLEFSGAGDNDYEQSVPSAIFSVSIFCFKTYQSFNKATGKGTENHQPT</sequence>
<organism evidence="1 2">
    <name type="scientific">Elysia marginata</name>
    <dbReference type="NCBI Taxonomy" id="1093978"/>
    <lineage>
        <taxon>Eukaryota</taxon>
        <taxon>Metazoa</taxon>
        <taxon>Spiralia</taxon>
        <taxon>Lophotrochozoa</taxon>
        <taxon>Mollusca</taxon>
        <taxon>Gastropoda</taxon>
        <taxon>Heterobranchia</taxon>
        <taxon>Euthyneura</taxon>
        <taxon>Panpulmonata</taxon>
        <taxon>Sacoglossa</taxon>
        <taxon>Placobranchoidea</taxon>
        <taxon>Plakobranchidae</taxon>
        <taxon>Elysia</taxon>
    </lineage>
</organism>
<reference evidence="1 2" key="1">
    <citation type="journal article" date="2021" name="Elife">
        <title>Chloroplast acquisition without the gene transfer in kleptoplastic sea slugs, Plakobranchus ocellatus.</title>
        <authorList>
            <person name="Maeda T."/>
            <person name="Takahashi S."/>
            <person name="Yoshida T."/>
            <person name="Shimamura S."/>
            <person name="Takaki Y."/>
            <person name="Nagai Y."/>
            <person name="Toyoda A."/>
            <person name="Suzuki Y."/>
            <person name="Arimoto A."/>
            <person name="Ishii H."/>
            <person name="Satoh N."/>
            <person name="Nishiyama T."/>
            <person name="Hasebe M."/>
            <person name="Maruyama T."/>
            <person name="Minagawa J."/>
            <person name="Obokata J."/>
            <person name="Shigenobu S."/>
        </authorList>
    </citation>
    <scope>NUCLEOTIDE SEQUENCE [LARGE SCALE GENOMIC DNA]</scope>
</reference>
<evidence type="ECO:0000313" key="1">
    <source>
        <dbReference type="EMBL" id="GFR84585.1"/>
    </source>
</evidence>
<evidence type="ECO:0000313" key="2">
    <source>
        <dbReference type="Proteomes" id="UP000762676"/>
    </source>
</evidence>
<keyword evidence="2" id="KW-1185">Reference proteome</keyword>
<proteinExistence type="predicted"/>
<accession>A0AAV4GHQ8</accession>